<keyword evidence="4" id="KW-1185">Reference proteome</keyword>
<dbReference type="EnsemblMetazoa" id="AGAP012623-RA">
    <property type="protein sequence ID" value="AGAP012623-PA"/>
    <property type="gene ID" value="AGAP012623"/>
</dbReference>
<dbReference type="eggNOG" id="KOG3544">
    <property type="taxonomic scope" value="Eukaryota"/>
</dbReference>
<dbReference type="VEuPathDB" id="VectorBase:AGAMI1_002994"/>
<evidence type="ECO:0000313" key="3">
    <source>
        <dbReference type="EnsemblMetazoa" id="AGAP012623-PA"/>
    </source>
</evidence>
<dbReference type="AlphaFoldDB" id="Q7QMR3"/>
<name>Q7QMR3_ANOGA</name>
<dbReference type="OMA" id="HMENRAF"/>
<sequence length="274" mass="29438">MVRRTVPGQNLAMDRSVGFPAQSTVTIVGGVKTIRGPRGPPGEPGPKGDPGRDGLNGQSGPPGPPGHVFMMPLTSAGNEKGPDSQAEALRQMLSQHMTAMRGADGPMGLTGVPGSVGPPGPEGAKGEPGDVGEPFDGLKLKCLSFRDRLDLAEVSERKDARDVVADPDETANEEQPGCKVSRESKALSDFPASRARKVKEAGRVRLERREAKDTMAHKAKTVRQDCLVHRDRKEILDHRAFPAHMENRAFPDFPELMVHPVVTVIQVSPDRKAM</sequence>
<organism evidence="2">
    <name type="scientific">Anopheles gambiae</name>
    <name type="common">African malaria mosquito</name>
    <dbReference type="NCBI Taxonomy" id="7165"/>
    <lineage>
        <taxon>Eukaryota</taxon>
        <taxon>Metazoa</taxon>
        <taxon>Ecdysozoa</taxon>
        <taxon>Arthropoda</taxon>
        <taxon>Hexapoda</taxon>
        <taxon>Insecta</taxon>
        <taxon>Pterygota</taxon>
        <taxon>Neoptera</taxon>
        <taxon>Endopterygota</taxon>
        <taxon>Diptera</taxon>
        <taxon>Nematocera</taxon>
        <taxon>Culicoidea</taxon>
        <taxon>Culicidae</taxon>
        <taxon>Anophelinae</taxon>
        <taxon>Anopheles</taxon>
    </lineage>
</organism>
<evidence type="ECO:0000313" key="2">
    <source>
        <dbReference type="EMBL" id="EAA02249.4"/>
    </source>
</evidence>
<dbReference type="EMBL" id="AAAB01003254">
    <property type="protein sequence ID" value="EAA02249.4"/>
    <property type="molecule type" value="Genomic_DNA"/>
</dbReference>
<dbReference type="PANTHER" id="PTHR24023">
    <property type="entry name" value="COLLAGEN ALPHA"/>
    <property type="match status" value="1"/>
</dbReference>
<dbReference type="InterPro" id="IPR050149">
    <property type="entry name" value="Collagen_superfamily"/>
</dbReference>
<reference evidence="3" key="6">
    <citation type="submission" date="2021-01" db="UniProtKB">
        <authorList>
            <consortium name="EnsemblMetazoa"/>
        </authorList>
    </citation>
    <scope>IDENTIFICATION</scope>
    <source>
        <strain evidence="3">PEST</strain>
    </source>
</reference>
<proteinExistence type="predicted"/>
<feature type="region of interest" description="Disordered" evidence="1">
    <location>
        <begin position="29"/>
        <end position="83"/>
    </location>
</feature>
<reference evidence="2" key="5">
    <citation type="submission" date="2011-05" db="EMBL/GenBank/DDBJ databases">
        <authorList>
            <consortium name="VectorBase"/>
        </authorList>
    </citation>
    <scope>NUCLEOTIDE SEQUENCE</scope>
    <source>
        <strain evidence="2">PEST</strain>
    </source>
</reference>
<dbReference type="HOGENOM" id="CLU_1016424_0_0_1"/>
<reference evidence="2" key="2">
    <citation type="submission" date="2002-03" db="EMBL/GenBank/DDBJ databases">
        <authorList>
            <consortium name="The Anopheles Genome Sequencing Consortium"/>
        </authorList>
    </citation>
    <scope>NUCLEOTIDE SEQUENCE</scope>
    <source>
        <strain evidence="2">PEST</strain>
    </source>
</reference>
<accession>Q7QMR3</accession>
<protein>
    <submittedName>
        <fullName evidence="2">AGAP012623-PA</fullName>
    </submittedName>
</protein>
<dbReference type="VEuPathDB" id="VectorBase:AGAP012623"/>
<reference evidence="2 4" key="4">
    <citation type="journal article" date="2007" name="Genome Biol.">
        <title>Update of the Anopheles gambiae PEST genome assembly.</title>
        <authorList>
            <person name="Sharakhova M.V."/>
            <person name="Hammond M.P."/>
            <person name="Lobo N.F."/>
            <person name="Krzywinski J."/>
            <person name="Unger M.F."/>
            <person name="Hillenmeyer M.E."/>
            <person name="Bruggner R.V."/>
            <person name="Birney E."/>
            <person name="Collins F.H."/>
        </authorList>
    </citation>
    <scope>NUCLEOTIDE SEQUENCE [LARGE SCALE GENOMIC DNA]</scope>
    <source>
        <strain evidence="2 4">PEST</strain>
    </source>
</reference>
<dbReference type="Proteomes" id="UP000007062">
    <property type="component" value="Unassembled WGS sequence"/>
</dbReference>
<reference evidence="2 4" key="3">
    <citation type="journal article" date="2004" name="Trends Parasitol.">
        <title>The Anopheles gambiae genome: an update.</title>
        <authorList>
            <person name="Mongin E."/>
            <person name="Louis C."/>
            <person name="Holt R.A."/>
            <person name="Birney E."/>
            <person name="Collins F.H."/>
        </authorList>
    </citation>
    <scope>NUCLEOTIDE SEQUENCE [LARGE SCALE GENOMIC DNA]</scope>
    <source>
        <strain evidence="2 4">PEST</strain>
    </source>
</reference>
<dbReference type="PaxDb" id="7165-AGAP012623-PA"/>
<gene>
    <name evidence="2" type="ORF">AgaP_AGAP012623</name>
</gene>
<reference evidence="2 4" key="1">
    <citation type="journal article" date="2002" name="Science">
        <title>The genome sequence of the malaria mosquito Anopheles gambiae.</title>
        <authorList>
            <person name="Holt R.A."/>
            <person name="Subramanian G.M."/>
            <person name="Halpern A."/>
            <person name="Sutton G.G."/>
            <person name="Charlab R."/>
            <person name="Nusskern D.R."/>
            <person name="Wincker P."/>
            <person name="Clark A.G."/>
            <person name="Ribeiro J.M."/>
            <person name="Wides R."/>
            <person name="Salzberg S.L."/>
            <person name="Loftus B."/>
            <person name="Yandell M."/>
            <person name="Majoros W.H."/>
            <person name="Rusch D.B."/>
            <person name="Lai Z."/>
            <person name="Kraft C.L."/>
            <person name="Abril J.F."/>
            <person name="Anthouard V."/>
            <person name="Arensburger P."/>
            <person name="Atkinson P.W."/>
            <person name="Baden H."/>
            <person name="de Berardinis V."/>
            <person name="Baldwin D."/>
            <person name="Benes V."/>
            <person name="Biedler J."/>
            <person name="Blass C."/>
            <person name="Bolanos R."/>
            <person name="Boscus D."/>
            <person name="Barnstead M."/>
            <person name="Cai S."/>
            <person name="Center A."/>
            <person name="Chaturverdi K."/>
            <person name="Christophides G.K."/>
            <person name="Chrystal M.A."/>
            <person name="Clamp M."/>
            <person name="Cravchik A."/>
            <person name="Curwen V."/>
            <person name="Dana A."/>
            <person name="Delcher A."/>
            <person name="Dew I."/>
            <person name="Evans C.A."/>
            <person name="Flanigan M."/>
            <person name="Grundschober-Freimoser A."/>
            <person name="Friedli L."/>
            <person name="Gu Z."/>
            <person name="Guan P."/>
            <person name="Guigo R."/>
            <person name="Hillenmeyer M.E."/>
            <person name="Hladun S.L."/>
            <person name="Hogan J.R."/>
            <person name="Hong Y.S."/>
            <person name="Hoover J."/>
            <person name="Jaillon O."/>
            <person name="Ke Z."/>
            <person name="Kodira C."/>
            <person name="Kokoza E."/>
            <person name="Koutsos A."/>
            <person name="Letunic I."/>
            <person name="Levitsky A."/>
            <person name="Liang Y."/>
            <person name="Lin J.J."/>
            <person name="Lobo N.F."/>
            <person name="Lopez J.R."/>
            <person name="Malek J.A."/>
            <person name="McIntosh T.C."/>
            <person name="Meister S."/>
            <person name="Miller J."/>
            <person name="Mobarry C."/>
            <person name="Mongin E."/>
            <person name="Murphy S.D."/>
            <person name="O'Brochta D.A."/>
            <person name="Pfannkoch C."/>
            <person name="Qi R."/>
            <person name="Regier M.A."/>
            <person name="Remington K."/>
            <person name="Shao H."/>
            <person name="Sharakhova M.V."/>
            <person name="Sitter C.D."/>
            <person name="Shetty J."/>
            <person name="Smith T.J."/>
            <person name="Strong R."/>
            <person name="Sun J."/>
            <person name="Thomasova D."/>
            <person name="Ton L.Q."/>
            <person name="Topalis P."/>
            <person name="Tu Z."/>
            <person name="Unger M.F."/>
            <person name="Walenz B."/>
            <person name="Wang A."/>
            <person name="Wang J."/>
            <person name="Wang M."/>
            <person name="Wang X."/>
            <person name="Woodford K.J."/>
            <person name="Wortman J.R."/>
            <person name="Wu M."/>
            <person name="Yao A."/>
            <person name="Zdobnov E.M."/>
            <person name="Zhang H."/>
            <person name="Zhao Q."/>
            <person name="Zhao S."/>
            <person name="Zhu S.C."/>
            <person name="Zhimulev I."/>
            <person name="Coluzzi M."/>
            <person name="della Torre A."/>
            <person name="Roth C.W."/>
            <person name="Louis C."/>
            <person name="Kalush F."/>
            <person name="Mural R.J."/>
            <person name="Myers E.W."/>
            <person name="Adams M.D."/>
            <person name="Smith H.O."/>
            <person name="Broder S."/>
            <person name="Gardner M.J."/>
            <person name="Fraser C.M."/>
            <person name="Birney E."/>
            <person name="Bork P."/>
            <person name="Brey P.T."/>
            <person name="Venter J.C."/>
            <person name="Weissenbach J."/>
            <person name="Kafatos F.C."/>
            <person name="Collins F.H."/>
            <person name="Hoffman S.L."/>
        </authorList>
    </citation>
    <scope>NUCLEOTIDE SEQUENCE [LARGE SCALE GENOMIC DNA]</scope>
    <source>
        <strain evidence="2 4">PEST</strain>
    </source>
</reference>
<feature type="region of interest" description="Disordered" evidence="1">
    <location>
        <begin position="160"/>
        <end position="184"/>
    </location>
</feature>
<evidence type="ECO:0000313" key="4">
    <source>
        <dbReference type="Proteomes" id="UP000007062"/>
    </source>
</evidence>
<dbReference type="STRING" id="7165.Q7QMR3"/>
<dbReference type="PANTHER" id="PTHR24023:SF1112">
    <property type="entry name" value="COL_CUTICLE_N DOMAIN-CONTAINING PROTEIN-RELATED"/>
    <property type="match status" value="1"/>
</dbReference>
<evidence type="ECO:0000256" key="1">
    <source>
        <dbReference type="SAM" id="MobiDB-lite"/>
    </source>
</evidence>